<gene>
    <name evidence="2" type="ORF">SAMN05216302_10044</name>
</gene>
<dbReference type="STRING" id="52441.SAMN05216302_10044"/>
<dbReference type="OrthoDB" id="9977799at2"/>
<dbReference type="EMBL" id="FOSP01000004">
    <property type="protein sequence ID" value="SFK31477.1"/>
    <property type="molecule type" value="Genomic_DNA"/>
</dbReference>
<evidence type="ECO:0000313" key="3">
    <source>
        <dbReference type="Proteomes" id="UP000199533"/>
    </source>
</evidence>
<feature type="transmembrane region" description="Helical" evidence="1">
    <location>
        <begin position="60"/>
        <end position="82"/>
    </location>
</feature>
<dbReference type="Proteomes" id="UP000199533">
    <property type="component" value="Unassembled WGS sequence"/>
</dbReference>
<keyword evidence="1" id="KW-0812">Transmembrane</keyword>
<evidence type="ECO:0000256" key="1">
    <source>
        <dbReference type="SAM" id="Phobius"/>
    </source>
</evidence>
<reference evidence="3" key="1">
    <citation type="submission" date="2016-10" db="EMBL/GenBank/DDBJ databases">
        <authorList>
            <person name="Varghese N."/>
            <person name="Submissions S."/>
        </authorList>
    </citation>
    <scope>NUCLEOTIDE SEQUENCE [LARGE SCALE GENOMIC DNA]</scope>
    <source>
        <strain evidence="3">Nm69</strain>
    </source>
</reference>
<dbReference type="Pfam" id="PF10734">
    <property type="entry name" value="DUF2523"/>
    <property type="match status" value="1"/>
</dbReference>
<keyword evidence="1" id="KW-0472">Membrane</keyword>
<name>A0A1I3YHS8_9PROT</name>
<proteinExistence type="predicted"/>
<dbReference type="RefSeq" id="WP_090697172.1">
    <property type="nucleotide sequence ID" value="NZ_FOSP01000004.1"/>
</dbReference>
<dbReference type="AlphaFoldDB" id="A0A1I3YHS8"/>
<accession>A0A1I3YHS8</accession>
<sequence>MIKEILVPLGQFFESNIGAIVKTGLSAAGVGVISYAAISAAFDIALNYARSQFDSLATDALQLIGLAGIGEALGLIAGALAFRVTFTSMSKLGVLPK</sequence>
<keyword evidence="1" id="KW-1133">Transmembrane helix</keyword>
<feature type="transmembrane region" description="Helical" evidence="1">
    <location>
        <begin position="25"/>
        <end position="48"/>
    </location>
</feature>
<dbReference type="InterPro" id="IPR019670">
    <property type="entry name" value="DUF2523"/>
</dbReference>
<keyword evidence="3" id="KW-1185">Reference proteome</keyword>
<evidence type="ECO:0008006" key="4">
    <source>
        <dbReference type="Google" id="ProtNLM"/>
    </source>
</evidence>
<evidence type="ECO:0000313" key="2">
    <source>
        <dbReference type="EMBL" id="SFK31477.1"/>
    </source>
</evidence>
<organism evidence="2 3">
    <name type="scientific">Nitrosomonas aestuarii</name>
    <dbReference type="NCBI Taxonomy" id="52441"/>
    <lineage>
        <taxon>Bacteria</taxon>
        <taxon>Pseudomonadati</taxon>
        <taxon>Pseudomonadota</taxon>
        <taxon>Betaproteobacteria</taxon>
        <taxon>Nitrosomonadales</taxon>
        <taxon>Nitrosomonadaceae</taxon>
        <taxon>Nitrosomonas</taxon>
    </lineage>
</organism>
<protein>
    <recommendedName>
        <fullName evidence="4">DUF2523 domain-containing protein</fullName>
    </recommendedName>
</protein>